<dbReference type="eggNOG" id="ENOG5030EFE">
    <property type="taxonomic scope" value="Bacteria"/>
</dbReference>
<keyword evidence="1" id="KW-0472">Membrane</keyword>
<evidence type="ECO:0000256" key="1">
    <source>
        <dbReference type="SAM" id="Phobius"/>
    </source>
</evidence>
<evidence type="ECO:0000313" key="2">
    <source>
        <dbReference type="EMBL" id="EHQ02023.1"/>
    </source>
</evidence>
<keyword evidence="1" id="KW-0812">Transmembrane</keyword>
<accession>H2BXE1</accession>
<reference evidence="3" key="1">
    <citation type="journal article" date="2012" name="Stand. Genomic Sci.">
        <title>Genome sequence of the Antarctic rhodopsins-containing flavobacterium Gillisia limnaea type strain (R-8282(T)).</title>
        <authorList>
            <person name="Riedel T."/>
            <person name="Held B."/>
            <person name="Nolan M."/>
            <person name="Lucas S."/>
            <person name="Lapidus A."/>
            <person name="Tice H."/>
            <person name="Del Rio T.G."/>
            <person name="Cheng J.F."/>
            <person name="Han C."/>
            <person name="Tapia R."/>
            <person name="Goodwin L.A."/>
            <person name="Pitluck S."/>
            <person name="Liolios K."/>
            <person name="Mavromatis K."/>
            <person name="Pagani I."/>
            <person name="Ivanova N."/>
            <person name="Mikhailova N."/>
            <person name="Pati A."/>
            <person name="Chen A."/>
            <person name="Palaniappan K."/>
            <person name="Land M."/>
            <person name="Rohde M."/>
            <person name="Tindall B.J."/>
            <person name="Detter J.C."/>
            <person name="Goker M."/>
            <person name="Bristow J."/>
            <person name="Eisen J.A."/>
            <person name="Markowitz V."/>
            <person name="Hugenholtz P."/>
            <person name="Kyrpides N.C."/>
            <person name="Klenk H.P."/>
            <person name="Woyke T."/>
        </authorList>
    </citation>
    <scope>NUCLEOTIDE SEQUENCE [LARGE SCALE GENOMIC DNA]</scope>
    <source>
        <strain evidence="3">DSM 15749 / LMG 21470 / R-8282</strain>
    </source>
</reference>
<dbReference type="EMBL" id="JH594606">
    <property type="protein sequence ID" value="EHQ02023.1"/>
    <property type="molecule type" value="Genomic_DNA"/>
</dbReference>
<dbReference type="Proteomes" id="UP000003844">
    <property type="component" value="Unassembled WGS sequence"/>
</dbReference>
<feature type="transmembrane region" description="Helical" evidence="1">
    <location>
        <begin position="82"/>
        <end position="106"/>
    </location>
</feature>
<name>H2BXE1_GILLR</name>
<dbReference type="OrthoDB" id="5706484at2"/>
<sequence>MNELELKKLWQITNDKLEESFVIHKKNTDDITQVKVYNILGSMKPIKIFTLLVGILWVGIGVIALSSIYLNSFSEANRFFLFSASIQMGLTAMALFIYLYQLITIYQVDITDPILRTQEQLVSLKMSTLWVNRILFLQLPVWTTFWWNETMLTDWGILQWVVTLFFTISFTFISIWLFINIKYENRNKKWFRLIFRGKEWIPLMKSMELLDQVEDYKKQNTSA</sequence>
<dbReference type="HOGENOM" id="CLU_1336784_0_0_10"/>
<feature type="transmembrane region" description="Helical" evidence="1">
    <location>
        <begin position="157"/>
        <end position="179"/>
    </location>
</feature>
<protein>
    <submittedName>
        <fullName evidence="2">Uncharacterized protein</fullName>
    </submittedName>
</protein>
<dbReference type="RefSeq" id="WP_006988340.1">
    <property type="nucleotide sequence ID" value="NZ_JH594606.1"/>
</dbReference>
<gene>
    <name evidence="2" type="ORF">Gilli_1362</name>
</gene>
<proteinExistence type="predicted"/>
<organism evidence="2 3">
    <name type="scientific">Gillisia limnaea (strain DSM 15749 / LMG 21470 / R-8282)</name>
    <dbReference type="NCBI Taxonomy" id="865937"/>
    <lineage>
        <taxon>Bacteria</taxon>
        <taxon>Pseudomonadati</taxon>
        <taxon>Bacteroidota</taxon>
        <taxon>Flavobacteriia</taxon>
        <taxon>Flavobacteriales</taxon>
        <taxon>Flavobacteriaceae</taxon>
        <taxon>Gillisia</taxon>
    </lineage>
</organism>
<keyword evidence="3" id="KW-1185">Reference proteome</keyword>
<keyword evidence="1" id="KW-1133">Transmembrane helix</keyword>
<feature type="transmembrane region" description="Helical" evidence="1">
    <location>
        <begin position="48"/>
        <end position="70"/>
    </location>
</feature>
<evidence type="ECO:0000313" key="3">
    <source>
        <dbReference type="Proteomes" id="UP000003844"/>
    </source>
</evidence>
<dbReference type="STRING" id="865937.Gilli_1362"/>
<dbReference type="AlphaFoldDB" id="H2BXE1"/>
<feature type="transmembrane region" description="Helical" evidence="1">
    <location>
        <begin position="127"/>
        <end position="145"/>
    </location>
</feature>